<evidence type="ECO:0000313" key="1">
    <source>
        <dbReference type="EMBL" id="EFG03584.2"/>
    </source>
</evidence>
<dbReference type="Proteomes" id="UP000002357">
    <property type="component" value="Plasmid pSCL4"/>
</dbReference>
<proteinExistence type="predicted"/>
<dbReference type="EMBL" id="CM000914">
    <property type="protein sequence ID" value="EFG03584.2"/>
    <property type="molecule type" value="Genomic_DNA"/>
</dbReference>
<protein>
    <recommendedName>
        <fullName evidence="3">DUF2199 domain-containing protein</fullName>
    </recommendedName>
</protein>
<evidence type="ECO:0008006" key="3">
    <source>
        <dbReference type="Google" id="ProtNLM"/>
    </source>
</evidence>
<dbReference type="Pfam" id="PF09965">
    <property type="entry name" value="DUF2199"/>
    <property type="match status" value="1"/>
</dbReference>
<accession>D5SI41</accession>
<reference evidence="1 2" key="1">
    <citation type="journal article" date="2010" name="Genome Biol. Evol.">
        <title>The sequence of a 1.8-mb bacterial linear plasmid reveals a rich evolutionary reservoir of secondary metabolic pathways.</title>
        <authorList>
            <person name="Medema M.H."/>
            <person name="Trefzer A."/>
            <person name="Kovalchuk A."/>
            <person name="van den Berg M."/>
            <person name="Mueller U."/>
            <person name="Heijne W."/>
            <person name="Wu L."/>
            <person name="Alam M.T."/>
            <person name="Ronning C.M."/>
            <person name="Nierman W.C."/>
            <person name="Bovenberg R.A.L."/>
            <person name="Breitling R."/>
            <person name="Takano E."/>
        </authorList>
    </citation>
    <scope>NUCLEOTIDE SEQUENCE [LARGE SCALE GENOMIC DNA]</scope>
    <source>
        <strain evidence="2">ATCC 27064 / DSM 738 / JCM 4710 / NBRC 13307 / NCIMB 12785 / NRRL 3585 / VKM Ac-602</strain>
        <plasmid evidence="1">pSCL4</plasmid>
    </source>
</reference>
<sequence>MSISRLRTMTSDPGFTCSCCGDHHSELPMDYTARAPAGWDPAMADASDCLLSPDQCVIRARHYFVKGLIEIPVIGSEEVFSWGVWVSLSRENFSRAVDLWDTPGRESEEPYFGWLTTDLTVYSPTTLNLKTKLHTRPVGERPFVELEPTGHPLAAEQRTGITVDRVREIAAAVLHSGDGRQR</sequence>
<geneLocation type="plasmid" evidence="1 2">
    <name>pSCL4</name>
</geneLocation>
<dbReference type="eggNOG" id="COG4899">
    <property type="taxonomic scope" value="Bacteria"/>
</dbReference>
<gene>
    <name evidence="1" type="ORF">SCLAV_p0093</name>
</gene>
<organism evidence="1 2">
    <name type="scientific">Streptomyces clavuligerus</name>
    <dbReference type="NCBI Taxonomy" id="1901"/>
    <lineage>
        <taxon>Bacteria</taxon>
        <taxon>Bacillati</taxon>
        <taxon>Actinomycetota</taxon>
        <taxon>Actinomycetes</taxon>
        <taxon>Kitasatosporales</taxon>
        <taxon>Streptomycetaceae</taxon>
        <taxon>Streptomyces</taxon>
    </lineage>
</organism>
<name>D5SI41_STRCL</name>
<dbReference type="AlphaFoldDB" id="D5SI41"/>
<evidence type="ECO:0000313" key="2">
    <source>
        <dbReference type="Proteomes" id="UP000002357"/>
    </source>
</evidence>
<dbReference type="InterPro" id="IPR018697">
    <property type="entry name" value="DUF2199"/>
</dbReference>
<keyword evidence="1" id="KW-0614">Plasmid</keyword>
<keyword evidence="2" id="KW-1185">Reference proteome</keyword>